<reference evidence="4 5" key="1">
    <citation type="journal article" date="2020" name="ISME J.">
        <title>Uncovering the hidden diversity of litter-decomposition mechanisms in mushroom-forming fungi.</title>
        <authorList>
            <person name="Floudas D."/>
            <person name="Bentzer J."/>
            <person name="Ahren D."/>
            <person name="Johansson T."/>
            <person name="Persson P."/>
            <person name="Tunlid A."/>
        </authorList>
    </citation>
    <scope>NUCLEOTIDE SEQUENCE [LARGE SCALE GENOMIC DNA]</scope>
    <source>
        <strain evidence="4 5">CBS 175.51</strain>
    </source>
</reference>
<dbReference type="OrthoDB" id="2119228at2759"/>
<protein>
    <recommendedName>
        <fullName evidence="3">CBM1 domain-containing protein</fullName>
    </recommendedName>
</protein>
<evidence type="ECO:0000313" key="5">
    <source>
        <dbReference type="Proteomes" id="UP000541558"/>
    </source>
</evidence>
<evidence type="ECO:0000256" key="2">
    <source>
        <dbReference type="SAM" id="SignalP"/>
    </source>
</evidence>
<dbReference type="EMBL" id="JAACJK010000115">
    <property type="protein sequence ID" value="KAF5331214.1"/>
    <property type="molecule type" value="Genomic_DNA"/>
</dbReference>
<feature type="domain" description="CBM1" evidence="3">
    <location>
        <begin position="74"/>
        <end position="110"/>
    </location>
</feature>
<evidence type="ECO:0000259" key="3">
    <source>
        <dbReference type="PROSITE" id="PS51164"/>
    </source>
</evidence>
<dbReference type="PROSITE" id="PS51164">
    <property type="entry name" value="CBM1_2"/>
    <property type="match status" value="1"/>
</dbReference>
<dbReference type="GO" id="GO:0005975">
    <property type="term" value="P:carbohydrate metabolic process"/>
    <property type="evidence" value="ECO:0007669"/>
    <property type="project" value="InterPro"/>
</dbReference>
<proteinExistence type="predicted"/>
<dbReference type="AlphaFoldDB" id="A0A8H5FBX9"/>
<dbReference type="PROSITE" id="PS00562">
    <property type="entry name" value="CBM1_1"/>
    <property type="match status" value="1"/>
</dbReference>
<dbReference type="Proteomes" id="UP000541558">
    <property type="component" value="Unassembled WGS sequence"/>
</dbReference>
<accession>A0A8H5FBX9</accession>
<comment type="caution">
    <text evidence="4">The sequence shown here is derived from an EMBL/GenBank/DDBJ whole genome shotgun (WGS) entry which is preliminary data.</text>
</comment>
<keyword evidence="1 2" id="KW-0732">Signal</keyword>
<gene>
    <name evidence="4" type="ORF">D9611_013088</name>
</gene>
<organism evidence="4 5">
    <name type="scientific">Ephemerocybe angulata</name>
    <dbReference type="NCBI Taxonomy" id="980116"/>
    <lineage>
        <taxon>Eukaryota</taxon>
        <taxon>Fungi</taxon>
        <taxon>Dikarya</taxon>
        <taxon>Basidiomycota</taxon>
        <taxon>Agaricomycotina</taxon>
        <taxon>Agaricomycetes</taxon>
        <taxon>Agaricomycetidae</taxon>
        <taxon>Agaricales</taxon>
        <taxon>Agaricineae</taxon>
        <taxon>Psathyrellaceae</taxon>
        <taxon>Ephemerocybe</taxon>
    </lineage>
</organism>
<dbReference type="SUPFAM" id="SSF57180">
    <property type="entry name" value="Cellulose-binding domain"/>
    <property type="match status" value="1"/>
</dbReference>
<feature type="chain" id="PRO_5034949186" description="CBM1 domain-containing protein" evidence="2">
    <location>
        <begin position="22"/>
        <end position="110"/>
    </location>
</feature>
<dbReference type="GO" id="GO:0030248">
    <property type="term" value="F:cellulose binding"/>
    <property type="evidence" value="ECO:0007669"/>
    <property type="project" value="InterPro"/>
</dbReference>
<evidence type="ECO:0000313" key="4">
    <source>
        <dbReference type="EMBL" id="KAF5331214.1"/>
    </source>
</evidence>
<keyword evidence="5" id="KW-1185">Reference proteome</keyword>
<dbReference type="GO" id="GO:0005576">
    <property type="term" value="C:extracellular region"/>
    <property type="evidence" value="ECO:0007669"/>
    <property type="project" value="InterPro"/>
</dbReference>
<feature type="signal peptide" evidence="2">
    <location>
        <begin position="1"/>
        <end position="21"/>
    </location>
</feature>
<dbReference type="Pfam" id="PF00734">
    <property type="entry name" value="CBM_1"/>
    <property type="match status" value="1"/>
</dbReference>
<dbReference type="SMART" id="SM00236">
    <property type="entry name" value="fCBD"/>
    <property type="match status" value="1"/>
</dbReference>
<evidence type="ECO:0000256" key="1">
    <source>
        <dbReference type="ARBA" id="ARBA00022729"/>
    </source>
</evidence>
<dbReference type="InterPro" id="IPR000254">
    <property type="entry name" value="CBD"/>
</dbReference>
<name>A0A8H5FBX9_9AGAR</name>
<dbReference type="InterPro" id="IPR035971">
    <property type="entry name" value="CBD_sf"/>
</dbReference>
<sequence length="110" mass="11925">MRISNALFLIVSLLRYDGMEAYACQYQPCKSDESSLWHPYTFTTSPQTGQCTGWVECVPLTTSGPGTITSAPIPRQTLYGQCGGIGYSGPTACAPGTLCNTINDFYSQCY</sequence>